<sequence>MGVKMMEQYTVFLIGAGTFGDDEQAVFMLHDAGTKCRLTCSYRDKVIEIEEDDYFEALFQIRLRLELDGLLPFCYGASGRVYPEGTVIEMSRGLIACKVKMGQPPKETDLVNIFADGHDVAPAFPRMQQECWDAWLASLPS</sequence>
<keyword evidence="2" id="KW-1185">Reference proteome</keyword>
<protein>
    <submittedName>
        <fullName evidence="1">Uncharacterized protein</fullName>
    </submittedName>
</protein>
<comment type="caution">
    <text evidence="1">The sequence shown here is derived from an EMBL/GenBank/DDBJ whole genome shotgun (WGS) entry which is preliminary data.</text>
</comment>
<dbReference type="EMBL" id="JAVIJF010000012">
    <property type="protein sequence ID" value="MDX8526391.1"/>
    <property type="molecule type" value="Genomic_DNA"/>
</dbReference>
<organism evidence="1 2">
    <name type="scientific">Mesorhizobium montanum</name>
    <dbReference type="NCBI Taxonomy" id="3072323"/>
    <lineage>
        <taxon>Bacteria</taxon>
        <taxon>Pseudomonadati</taxon>
        <taxon>Pseudomonadota</taxon>
        <taxon>Alphaproteobacteria</taxon>
        <taxon>Hyphomicrobiales</taxon>
        <taxon>Phyllobacteriaceae</taxon>
        <taxon>Mesorhizobium</taxon>
    </lineage>
</organism>
<reference evidence="1 2" key="1">
    <citation type="submission" date="2023-08" db="EMBL/GenBank/DDBJ databases">
        <title>Implementing the SeqCode for naming new Mesorhizobium species isolated from Vachellia karroo root nodules.</title>
        <authorList>
            <person name="Van Lill M."/>
        </authorList>
    </citation>
    <scope>NUCLEOTIDE SEQUENCE [LARGE SCALE GENOMIC DNA]</scope>
    <source>
        <strain evidence="1 2">MSK 1335</strain>
    </source>
</reference>
<evidence type="ECO:0000313" key="1">
    <source>
        <dbReference type="EMBL" id="MDX8526391.1"/>
    </source>
</evidence>
<name>A0ABU4ZQZ0_9HYPH</name>
<gene>
    <name evidence="1" type="ORF">RFM68_17980</name>
</gene>
<dbReference type="Proteomes" id="UP001276840">
    <property type="component" value="Unassembled WGS sequence"/>
</dbReference>
<evidence type="ECO:0000313" key="2">
    <source>
        <dbReference type="Proteomes" id="UP001276840"/>
    </source>
</evidence>
<accession>A0ABU4ZQZ0</accession>
<proteinExistence type="predicted"/>